<dbReference type="Pfam" id="PF02518">
    <property type="entry name" value="HATPase_c"/>
    <property type="match status" value="1"/>
</dbReference>
<evidence type="ECO:0000256" key="5">
    <source>
        <dbReference type="ARBA" id="ARBA00022679"/>
    </source>
</evidence>
<evidence type="ECO:0000259" key="13">
    <source>
        <dbReference type="PROSITE" id="PS50885"/>
    </source>
</evidence>
<dbReference type="GO" id="GO:0016020">
    <property type="term" value="C:membrane"/>
    <property type="evidence" value="ECO:0007669"/>
    <property type="project" value="UniProtKB-SubCell"/>
</dbReference>
<dbReference type="SMART" id="SM00388">
    <property type="entry name" value="HisKA"/>
    <property type="match status" value="1"/>
</dbReference>
<evidence type="ECO:0000256" key="9">
    <source>
        <dbReference type="ARBA" id="ARBA00023012"/>
    </source>
</evidence>
<evidence type="ECO:0000256" key="10">
    <source>
        <dbReference type="ARBA" id="ARBA00023136"/>
    </source>
</evidence>
<evidence type="ECO:0000313" key="15">
    <source>
        <dbReference type="Proteomes" id="UP000305398"/>
    </source>
</evidence>
<feature type="transmembrane region" description="Helical" evidence="11">
    <location>
        <begin position="7"/>
        <end position="30"/>
    </location>
</feature>
<feature type="domain" description="Histidine kinase" evidence="12">
    <location>
        <begin position="239"/>
        <end position="455"/>
    </location>
</feature>
<keyword evidence="10 11" id="KW-0472">Membrane</keyword>
<evidence type="ECO:0000256" key="4">
    <source>
        <dbReference type="ARBA" id="ARBA00022553"/>
    </source>
</evidence>
<dbReference type="EC" id="2.7.13.3" evidence="3"/>
<proteinExistence type="predicted"/>
<evidence type="ECO:0000256" key="8">
    <source>
        <dbReference type="ARBA" id="ARBA00022989"/>
    </source>
</evidence>
<dbReference type="InterPro" id="IPR036097">
    <property type="entry name" value="HisK_dim/P_sf"/>
</dbReference>
<dbReference type="InterPro" id="IPR003594">
    <property type="entry name" value="HATPase_dom"/>
</dbReference>
<keyword evidence="8 11" id="KW-1133">Transmembrane helix</keyword>
<dbReference type="CDD" id="cd00082">
    <property type="entry name" value="HisKA"/>
    <property type="match status" value="1"/>
</dbReference>
<dbReference type="CDD" id="cd06225">
    <property type="entry name" value="HAMP"/>
    <property type="match status" value="1"/>
</dbReference>
<name>A0A5B8A653_9BACT</name>
<dbReference type="PANTHER" id="PTHR45436:SF5">
    <property type="entry name" value="SENSOR HISTIDINE KINASE TRCS"/>
    <property type="match status" value="1"/>
</dbReference>
<dbReference type="Proteomes" id="UP000305398">
    <property type="component" value="Chromosome"/>
</dbReference>
<dbReference type="PROSITE" id="PS50885">
    <property type="entry name" value="HAMP"/>
    <property type="match status" value="1"/>
</dbReference>
<dbReference type="InterPro" id="IPR036890">
    <property type="entry name" value="HATPase_C_sf"/>
</dbReference>
<keyword evidence="6 11" id="KW-0812">Transmembrane</keyword>
<dbReference type="GO" id="GO:0000155">
    <property type="term" value="F:phosphorelay sensor kinase activity"/>
    <property type="evidence" value="ECO:0007669"/>
    <property type="project" value="InterPro"/>
</dbReference>
<dbReference type="EMBL" id="CP040896">
    <property type="protein sequence ID" value="QDA61752.1"/>
    <property type="molecule type" value="Genomic_DNA"/>
</dbReference>
<dbReference type="KEGG" id="hyj:FHG12_17350"/>
<dbReference type="SUPFAM" id="SSF55874">
    <property type="entry name" value="ATPase domain of HSP90 chaperone/DNA topoisomerase II/histidine kinase"/>
    <property type="match status" value="1"/>
</dbReference>
<feature type="transmembrane region" description="Helical" evidence="11">
    <location>
        <begin position="156"/>
        <end position="177"/>
    </location>
</feature>
<evidence type="ECO:0000256" key="1">
    <source>
        <dbReference type="ARBA" id="ARBA00000085"/>
    </source>
</evidence>
<keyword evidence="15" id="KW-1185">Reference proteome</keyword>
<dbReference type="SMART" id="SM00304">
    <property type="entry name" value="HAMP"/>
    <property type="match status" value="1"/>
</dbReference>
<feature type="domain" description="HAMP" evidence="13">
    <location>
        <begin position="178"/>
        <end position="231"/>
    </location>
</feature>
<dbReference type="InterPro" id="IPR003661">
    <property type="entry name" value="HisK_dim/P_dom"/>
</dbReference>
<dbReference type="Pfam" id="PF00672">
    <property type="entry name" value="HAMP"/>
    <property type="match status" value="1"/>
</dbReference>
<dbReference type="OrthoDB" id="594725at2"/>
<evidence type="ECO:0000256" key="11">
    <source>
        <dbReference type="SAM" id="Phobius"/>
    </source>
</evidence>
<accession>A0A5B8A653</accession>
<keyword evidence="9" id="KW-0902">Two-component regulatory system</keyword>
<dbReference type="Gene3D" id="3.30.565.10">
    <property type="entry name" value="Histidine kinase-like ATPase, C-terminal domain"/>
    <property type="match status" value="1"/>
</dbReference>
<evidence type="ECO:0000256" key="3">
    <source>
        <dbReference type="ARBA" id="ARBA00012438"/>
    </source>
</evidence>
<comment type="subcellular location">
    <subcellularLocation>
        <location evidence="2">Membrane</location>
    </subcellularLocation>
</comment>
<dbReference type="Gene3D" id="6.10.340.10">
    <property type="match status" value="1"/>
</dbReference>
<keyword evidence="4" id="KW-0597">Phosphoprotein</keyword>
<dbReference type="InterPro" id="IPR050428">
    <property type="entry name" value="TCS_sensor_his_kinase"/>
</dbReference>
<dbReference type="SMART" id="SM00387">
    <property type="entry name" value="HATPase_c"/>
    <property type="match status" value="1"/>
</dbReference>
<dbReference type="Pfam" id="PF00512">
    <property type="entry name" value="HisKA"/>
    <property type="match status" value="1"/>
</dbReference>
<dbReference type="CDD" id="cd00075">
    <property type="entry name" value="HATPase"/>
    <property type="match status" value="1"/>
</dbReference>
<dbReference type="InterPro" id="IPR003660">
    <property type="entry name" value="HAMP_dom"/>
</dbReference>
<dbReference type="InterPro" id="IPR005467">
    <property type="entry name" value="His_kinase_dom"/>
</dbReference>
<dbReference type="InterPro" id="IPR004358">
    <property type="entry name" value="Sig_transdc_His_kin-like_C"/>
</dbReference>
<keyword evidence="7 14" id="KW-0418">Kinase</keyword>
<evidence type="ECO:0000259" key="12">
    <source>
        <dbReference type="PROSITE" id="PS50109"/>
    </source>
</evidence>
<evidence type="ECO:0000256" key="2">
    <source>
        <dbReference type="ARBA" id="ARBA00004370"/>
    </source>
</evidence>
<dbReference type="Gene3D" id="1.10.287.130">
    <property type="match status" value="1"/>
</dbReference>
<dbReference type="SUPFAM" id="SSF47384">
    <property type="entry name" value="Homodimeric domain of signal transducing histidine kinase"/>
    <property type="match status" value="1"/>
</dbReference>
<reference evidence="14 15" key="1">
    <citation type="submission" date="2019-06" db="EMBL/GenBank/DDBJ databases">
        <authorList>
            <person name="Srinivasan S."/>
        </authorList>
    </citation>
    <scope>NUCLEOTIDE SEQUENCE [LARGE SCALE GENOMIC DNA]</scope>
    <source>
        <strain evidence="14 15">17J68-5</strain>
    </source>
</reference>
<dbReference type="SUPFAM" id="SSF158472">
    <property type="entry name" value="HAMP domain-like"/>
    <property type="match status" value="1"/>
</dbReference>
<keyword evidence="5" id="KW-0808">Transferase</keyword>
<evidence type="ECO:0000313" key="14">
    <source>
        <dbReference type="EMBL" id="QDA61752.1"/>
    </source>
</evidence>
<dbReference type="AlphaFoldDB" id="A0A5B8A653"/>
<protein>
    <recommendedName>
        <fullName evidence="3">histidine kinase</fullName>
        <ecNumber evidence="3">2.7.13.3</ecNumber>
    </recommendedName>
</protein>
<evidence type="ECO:0000256" key="7">
    <source>
        <dbReference type="ARBA" id="ARBA00022777"/>
    </source>
</evidence>
<organism evidence="14 15">
    <name type="scientific">Hymenobacter jejuensis</name>
    <dbReference type="NCBI Taxonomy" id="2502781"/>
    <lineage>
        <taxon>Bacteria</taxon>
        <taxon>Pseudomonadati</taxon>
        <taxon>Bacteroidota</taxon>
        <taxon>Cytophagia</taxon>
        <taxon>Cytophagales</taxon>
        <taxon>Hymenobacteraceae</taxon>
        <taxon>Hymenobacter</taxon>
    </lineage>
</organism>
<sequence length="464" mass="52484">MLIRNKLILRFMLLVVAIQLCFSAFIYYFNAVSRQQKYYHRLEAKAQLMASLLIRRANLRDEMLRSFRRKDMMTMHDERISIYDVRRRLLYHIGDAPALASNVLYSKVLDKEKFVRFEEGKLETVGLRYPHAGQTYFLFVSGYDQFGNQQFRKLRLLLLVGNVGSLVLIIVAGWYFADESLKPIARVIRQVERITASNLSLRVDEGNQQDEIARLAITFNKMLSGVEQAFESQKSFLSHASHELRTPLTNLLGTLETSQAYDTDLAETKQSIGSAVEEIKRLVALTNGLLALAKADDTSFKRQPVRLDECLTQAMGYCETKYPGRTLKLEFGPLPKELDDAFTVQGNAHLLTTALFNILENACKYSQDAVTVQFGYAKDSILIIKVIDKGIGIAPQEQQRILEPLYRGENGKSMPGYGLGLAITHKVIQRHGGQLHLASRVGEGTTVTVRLPVPRNRMTVSDKA</sequence>
<dbReference type="PROSITE" id="PS50109">
    <property type="entry name" value="HIS_KIN"/>
    <property type="match status" value="1"/>
</dbReference>
<dbReference type="PRINTS" id="PR00344">
    <property type="entry name" value="BCTRLSENSOR"/>
</dbReference>
<dbReference type="PANTHER" id="PTHR45436">
    <property type="entry name" value="SENSOR HISTIDINE KINASE YKOH"/>
    <property type="match status" value="1"/>
</dbReference>
<evidence type="ECO:0000256" key="6">
    <source>
        <dbReference type="ARBA" id="ARBA00022692"/>
    </source>
</evidence>
<gene>
    <name evidence="14" type="ORF">FHG12_17350</name>
</gene>
<dbReference type="RefSeq" id="WP_139516926.1">
    <property type="nucleotide sequence ID" value="NZ_CP040896.1"/>
</dbReference>
<comment type="catalytic activity">
    <reaction evidence="1">
        <text>ATP + protein L-histidine = ADP + protein N-phospho-L-histidine.</text>
        <dbReference type="EC" id="2.7.13.3"/>
    </reaction>
</comment>